<sequence length="520" mass="58078">MKLFQRPVVKQYFHRGLLWRASEETAVMSFELFFDLLYVGIIAINGDHAAEEYDGHELLRFVVTFIMSWMIWSGTAQLISWFETNDVLQRVKILFLIACLLGHTTNMLRAFHEGHDTYTMLVSFYLAARFVMALSCAAAAVLVPLVRGAMIGHVLHILIAGAFWIASTALPMPNRLIPIFIAIAIDLFGGMVHVAMFRYGKSHDSKMAQRFGRLFEFYPAINIEHKVERTGAFISLVLGYSVVALIFQNTAEMGFNSFIGKAILGLVQSFVFNWLYFEVDGAALKMHAIRRHANSAFLWQHAHLTFAMSFILAAAALSKMVVATDCPDAPYEALTEFYQHKSDTEVHLGLRLYYCVGLGVALFSMGLISFSHQHRQPRGACRLPKWMRLLNRAAVCAILCCLPAVRAEYLNSLQLIALTTCLSIWVLLFETYARSCRTVSFFGGMGKKTGEKEKQCYTAMCTKKELEEAMKLADDGERKVDDDGGEKGTADGGTTVTEVVEVMEGHALGRGEKTAVADCT</sequence>
<feature type="transmembrane region" description="Helical" evidence="2">
    <location>
        <begin position="413"/>
        <end position="433"/>
    </location>
</feature>
<dbReference type="PANTHER" id="PTHR36840:SF1">
    <property type="entry name" value="BLL5714 PROTEIN"/>
    <property type="match status" value="1"/>
</dbReference>
<feature type="transmembrane region" description="Helical" evidence="2">
    <location>
        <begin position="58"/>
        <end position="81"/>
    </location>
</feature>
<comment type="caution">
    <text evidence="3">The sequence shown here is derived from an EMBL/GenBank/DDBJ whole genome shotgun (WGS) entry which is preliminary data.</text>
</comment>
<name>A0AAN6Y990_9PEZI</name>
<proteinExistence type="predicted"/>
<protein>
    <submittedName>
        <fullName evidence="3">Bacterial low temperature requirement A protein-domain-containing protein</fullName>
    </submittedName>
</protein>
<organism evidence="3 4">
    <name type="scientific">Rhypophila decipiens</name>
    <dbReference type="NCBI Taxonomy" id="261697"/>
    <lineage>
        <taxon>Eukaryota</taxon>
        <taxon>Fungi</taxon>
        <taxon>Dikarya</taxon>
        <taxon>Ascomycota</taxon>
        <taxon>Pezizomycotina</taxon>
        <taxon>Sordariomycetes</taxon>
        <taxon>Sordariomycetidae</taxon>
        <taxon>Sordariales</taxon>
        <taxon>Naviculisporaceae</taxon>
        <taxon>Rhypophila</taxon>
    </lineage>
</organism>
<feature type="transmembrane region" description="Helical" evidence="2">
    <location>
        <begin position="297"/>
        <end position="317"/>
    </location>
</feature>
<feature type="transmembrane region" description="Helical" evidence="2">
    <location>
        <begin position="351"/>
        <end position="368"/>
    </location>
</feature>
<gene>
    <name evidence="3" type="ORF">QBC37DRAFT_421133</name>
</gene>
<keyword evidence="2" id="KW-0472">Membrane</keyword>
<feature type="transmembrane region" description="Helical" evidence="2">
    <location>
        <begin position="259"/>
        <end position="277"/>
    </location>
</feature>
<evidence type="ECO:0000313" key="3">
    <source>
        <dbReference type="EMBL" id="KAK4214438.1"/>
    </source>
</evidence>
<feature type="transmembrane region" description="Helical" evidence="2">
    <location>
        <begin position="124"/>
        <end position="146"/>
    </location>
</feature>
<reference evidence="3" key="1">
    <citation type="journal article" date="2023" name="Mol. Phylogenet. Evol.">
        <title>Genome-scale phylogeny and comparative genomics of the fungal order Sordariales.</title>
        <authorList>
            <person name="Hensen N."/>
            <person name="Bonometti L."/>
            <person name="Westerberg I."/>
            <person name="Brannstrom I.O."/>
            <person name="Guillou S."/>
            <person name="Cros-Aarteil S."/>
            <person name="Calhoun S."/>
            <person name="Haridas S."/>
            <person name="Kuo A."/>
            <person name="Mondo S."/>
            <person name="Pangilinan J."/>
            <person name="Riley R."/>
            <person name="LaButti K."/>
            <person name="Andreopoulos B."/>
            <person name="Lipzen A."/>
            <person name="Chen C."/>
            <person name="Yan M."/>
            <person name="Daum C."/>
            <person name="Ng V."/>
            <person name="Clum A."/>
            <person name="Steindorff A."/>
            <person name="Ohm R.A."/>
            <person name="Martin F."/>
            <person name="Silar P."/>
            <person name="Natvig D.O."/>
            <person name="Lalanne C."/>
            <person name="Gautier V."/>
            <person name="Ament-Velasquez S.L."/>
            <person name="Kruys A."/>
            <person name="Hutchinson M.I."/>
            <person name="Powell A.J."/>
            <person name="Barry K."/>
            <person name="Miller A.N."/>
            <person name="Grigoriev I.V."/>
            <person name="Debuchy R."/>
            <person name="Gladieux P."/>
            <person name="Hiltunen Thoren M."/>
            <person name="Johannesson H."/>
        </authorList>
    </citation>
    <scope>NUCLEOTIDE SEQUENCE</scope>
    <source>
        <strain evidence="3">PSN293</strain>
    </source>
</reference>
<keyword evidence="4" id="KW-1185">Reference proteome</keyword>
<evidence type="ECO:0000313" key="4">
    <source>
        <dbReference type="Proteomes" id="UP001301769"/>
    </source>
</evidence>
<dbReference type="Pfam" id="PF06772">
    <property type="entry name" value="LtrA"/>
    <property type="match status" value="1"/>
</dbReference>
<dbReference type="PANTHER" id="PTHR36840">
    <property type="entry name" value="BLL5714 PROTEIN"/>
    <property type="match status" value="1"/>
</dbReference>
<evidence type="ECO:0000256" key="2">
    <source>
        <dbReference type="SAM" id="Phobius"/>
    </source>
</evidence>
<reference evidence="3" key="2">
    <citation type="submission" date="2023-05" db="EMBL/GenBank/DDBJ databases">
        <authorList>
            <consortium name="Lawrence Berkeley National Laboratory"/>
            <person name="Steindorff A."/>
            <person name="Hensen N."/>
            <person name="Bonometti L."/>
            <person name="Westerberg I."/>
            <person name="Brannstrom I.O."/>
            <person name="Guillou S."/>
            <person name="Cros-Aarteil S."/>
            <person name="Calhoun S."/>
            <person name="Haridas S."/>
            <person name="Kuo A."/>
            <person name="Mondo S."/>
            <person name="Pangilinan J."/>
            <person name="Riley R."/>
            <person name="Labutti K."/>
            <person name="Andreopoulos B."/>
            <person name="Lipzen A."/>
            <person name="Chen C."/>
            <person name="Yanf M."/>
            <person name="Daum C."/>
            <person name="Ng V."/>
            <person name="Clum A."/>
            <person name="Ohm R."/>
            <person name="Martin F."/>
            <person name="Silar P."/>
            <person name="Natvig D."/>
            <person name="Lalanne C."/>
            <person name="Gautier V."/>
            <person name="Ament-Velasquez S.L."/>
            <person name="Kruys A."/>
            <person name="Hutchinson M.I."/>
            <person name="Powell A.J."/>
            <person name="Barry K."/>
            <person name="Miller A.N."/>
            <person name="Grigoriev I.V."/>
            <person name="Debuchy R."/>
            <person name="Gladieux P."/>
            <person name="Thoren M.H."/>
            <person name="Johannesson H."/>
        </authorList>
    </citation>
    <scope>NUCLEOTIDE SEQUENCE</scope>
    <source>
        <strain evidence="3">PSN293</strain>
    </source>
</reference>
<evidence type="ECO:0000256" key="1">
    <source>
        <dbReference type="SAM" id="MobiDB-lite"/>
    </source>
</evidence>
<feature type="compositionally biased region" description="Basic and acidic residues" evidence="1">
    <location>
        <begin position="474"/>
        <end position="489"/>
    </location>
</feature>
<dbReference type="EMBL" id="MU858093">
    <property type="protein sequence ID" value="KAK4214438.1"/>
    <property type="molecule type" value="Genomic_DNA"/>
</dbReference>
<feature type="transmembrane region" description="Helical" evidence="2">
    <location>
        <begin position="25"/>
        <end position="46"/>
    </location>
</feature>
<accession>A0AAN6Y990</accession>
<feature type="region of interest" description="Disordered" evidence="1">
    <location>
        <begin position="474"/>
        <end position="495"/>
    </location>
</feature>
<feature type="transmembrane region" description="Helical" evidence="2">
    <location>
        <begin position="153"/>
        <end position="170"/>
    </location>
</feature>
<feature type="transmembrane region" description="Helical" evidence="2">
    <location>
        <begin position="176"/>
        <end position="197"/>
    </location>
</feature>
<keyword evidence="2" id="KW-0812">Transmembrane</keyword>
<feature type="transmembrane region" description="Helical" evidence="2">
    <location>
        <begin position="230"/>
        <end position="247"/>
    </location>
</feature>
<dbReference type="InterPro" id="IPR010640">
    <property type="entry name" value="Low_temperature_requirement_A"/>
</dbReference>
<feature type="transmembrane region" description="Helical" evidence="2">
    <location>
        <begin position="93"/>
        <end position="112"/>
    </location>
</feature>
<dbReference type="AlphaFoldDB" id="A0AAN6Y990"/>
<dbReference type="Proteomes" id="UP001301769">
    <property type="component" value="Unassembled WGS sequence"/>
</dbReference>
<feature type="transmembrane region" description="Helical" evidence="2">
    <location>
        <begin position="389"/>
        <end position="407"/>
    </location>
</feature>
<keyword evidence="2" id="KW-1133">Transmembrane helix</keyword>